<evidence type="ECO:0000313" key="2">
    <source>
        <dbReference type="EMBL" id="MBL0684728.1"/>
    </source>
</evidence>
<protein>
    <recommendedName>
        <fullName evidence="4">Lipoprotein</fullName>
    </recommendedName>
</protein>
<feature type="signal peptide" evidence="1">
    <location>
        <begin position="1"/>
        <end position="22"/>
    </location>
</feature>
<gene>
    <name evidence="2" type="ORF">JJQ60_14450</name>
</gene>
<accession>A0A936ZZA8</accession>
<dbReference type="EMBL" id="JAERQJ010000005">
    <property type="protein sequence ID" value="MBL0684728.1"/>
    <property type="molecule type" value="Genomic_DNA"/>
</dbReference>
<reference evidence="2" key="1">
    <citation type="submission" date="2021-01" db="EMBL/GenBank/DDBJ databases">
        <authorList>
            <person name="Zhong Y.L."/>
        </authorList>
    </citation>
    <scope>NUCLEOTIDE SEQUENCE</scope>
    <source>
        <strain evidence="2">KCTC 23302</strain>
    </source>
</reference>
<evidence type="ECO:0000256" key="1">
    <source>
        <dbReference type="SAM" id="SignalP"/>
    </source>
</evidence>
<name>A0A936ZZA8_9FLAO</name>
<sequence length="135" mass="14770">MMKTLMYTAACILALGFTSCKSDDDSFDCNAGDLILADALLQYTQNSTTATCEAYKTAIENNLANNCYLDADVIKGLRTELNVLGDCTFSGRVCLICTNSNVDEEVCRGENGNAFIGDRDLEIPFERYVELSTCI</sequence>
<organism evidence="2 3">
    <name type="scientific">Aquimarina mytili</name>
    <dbReference type="NCBI Taxonomy" id="874423"/>
    <lineage>
        <taxon>Bacteria</taxon>
        <taxon>Pseudomonadati</taxon>
        <taxon>Bacteroidota</taxon>
        <taxon>Flavobacteriia</taxon>
        <taxon>Flavobacteriales</taxon>
        <taxon>Flavobacteriaceae</taxon>
        <taxon>Aquimarina</taxon>
    </lineage>
</organism>
<dbReference type="PROSITE" id="PS51257">
    <property type="entry name" value="PROKAR_LIPOPROTEIN"/>
    <property type="match status" value="1"/>
</dbReference>
<evidence type="ECO:0008006" key="4">
    <source>
        <dbReference type="Google" id="ProtNLM"/>
    </source>
</evidence>
<dbReference type="RefSeq" id="WP_201921526.1">
    <property type="nucleotide sequence ID" value="NZ_JAERQJ010000005.1"/>
</dbReference>
<keyword evidence="1" id="KW-0732">Signal</keyword>
<evidence type="ECO:0000313" key="3">
    <source>
        <dbReference type="Proteomes" id="UP000651057"/>
    </source>
</evidence>
<feature type="chain" id="PRO_5037300934" description="Lipoprotein" evidence="1">
    <location>
        <begin position="23"/>
        <end position="135"/>
    </location>
</feature>
<dbReference type="Proteomes" id="UP000651057">
    <property type="component" value="Unassembled WGS sequence"/>
</dbReference>
<proteinExistence type="predicted"/>
<dbReference type="AlphaFoldDB" id="A0A936ZZA8"/>
<comment type="caution">
    <text evidence="2">The sequence shown here is derived from an EMBL/GenBank/DDBJ whole genome shotgun (WGS) entry which is preliminary data.</text>
</comment>
<keyword evidence="3" id="KW-1185">Reference proteome</keyword>